<reference evidence="2 3" key="1">
    <citation type="journal article" date="2018" name="Nat. Ecol. Evol.">
        <title>Pezizomycetes genomes reveal the molecular basis of ectomycorrhizal truffle lifestyle.</title>
        <authorList>
            <person name="Murat C."/>
            <person name="Payen T."/>
            <person name="Noel B."/>
            <person name="Kuo A."/>
            <person name="Morin E."/>
            <person name="Chen J."/>
            <person name="Kohler A."/>
            <person name="Krizsan K."/>
            <person name="Balestrini R."/>
            <person name="Da Silva C."/>
            <person name="Montanini B."/>
            <person name="Hainaut M."/>
            <person name="Levati E."/>
            <person name="Barry K.W."/>
            <person name="Belfiori B."/>
            <person name="Cichocki N."/>
            <person name="Clum A."/>
            <person name="Dockter R.B."/>
            <person name="Fauchery L."/>
            <person name="Guy J."/>
            <person name="Iotti M."/>
            <person name="Le Tacon F."/>
            <person name="Lindquist E.A."/>
            <person name="Lipzen A."/>
            <person name="Malagnac F."/>
            <person name="Mello A."/>
            <person name="Molinier V."/>
            <person name="Miyauchi S."/>
            <person name="Poulain J."/>
            <person name="Riccioni C."/>
            <person name="Rubini A."/>
            <person name="Sitrit Y."/>
            <person name="Splivallo R."/>
            <person name="Traeger S."/>
            <person name="Wang M."/>
            <person name="Zifcakova L."/>
            <person name="Wipf D."/>
            <person name="Zambonelli A."/>
            <person name="Paolocci F."/>
            <person name="Nowrousian M."/>
            <person name="Ottonello S."/>
            <person name="Baldrian P."/>
            <person name="Spatafora J.W."/>
            <person name="Henrissat B."/>
            <person name="Nagy L.G."/>
            <person name="Aury J.M."/>
            <person name="Wincker P."/>
            <person name="Grigoriev I.V."/>
            <person name="Bonfante P."/>
            <person name="Martin F.M."/>
        </authorList>
    </citation>
    <scope>NUCLEOTIDE SEQUENCE [LARGE SCALE GENOMIC DNA]</scope>
    <source>
        <strain evidence="2 3">RN42</strain>
    </source>
</reference>
<keyword evidence="3" id="KW-1185">Reference proteome</keyword>
<gene>
    <name evidence="2" type="ORF">BJ508DRAFT_336817</name>
</gene>
<protein>
    <submittedName>
        <fullName evidence="2">Uncharacterized protein</fullName>
    </submittedName>
</protein>
<dbReference type="Proteomes" id="UP000275078">
    <property type="component" value="Unassembled WGS sequence"/>
</dbReference>
<name>A0A3N4HF24_ASCIM</name>
<proteinExistence type="predicted"/>
<evidence type="ECO:0000313" key="3">
    <source>
        <dbReference type="Proteomes" id="UP000275078"/>
    </source>
</evidence>
<feature type="region of interest" description="Disordered" evidence="1">
    <location>
        <begin position="53"/>
        <end position="94"/>
    </location>
</feature>
<organism evidence="2 3">
    <name type="scientific">Ascobolus immersus RN42</name>
    <dbReference type="NCBI Taxonomy" id="1160509"/>
    <lineage>
        <taxon>Eukaryota</taxon>
        <taxon>Fungi</taxon>
        <taxon>Dikarya</taxon>
        <taxon>Ascomycota</taxon>
        <taxon>Pezizomycotina</taxon>
        <taxon>Pezizomycetes</taxon>
        <taxon>Pezizales</taxon>
        <taxon>Ascobolaceae</taxon>
        <taxon>Ascobolus</taxon>
    </lineage>
</organism>
<feature type="compositionally biased region" description="Basic residues" evidence="1">
    <location>
        <begin position="75"/>
        <end position="91"/>
    </location>
</feature>
<feature type="compositionally biased region" description="Basic and acidic residues" evidence="1">
    <location>
        <begin position="53"/>
        <end position="74"/>
    </location>
</feature>
<dbReference type="AlphaFoldDB" id="A0A3N4HF24"/>
<evidence type="ECO:0000256" key="1">
    <source>
        <dbReference type="SAM" id="MobiDB-lite"/>
    </source>
</evidence>
<sequence length="303" mass="34372">MGINSAKNTPNIGKFSKGCKLAKNADTHIEELTKVLDTLFQDLDLNQHAELDREAQDVGTDEKKKKKRKDDAPSKKKKKNRKRGGQKKKKAPVNTFDSIVESASAKFVSLTESKRRQVEHDLDEEINKNRIKTAGIDPNRPWDVDYEIGATKSILDLSIAEKKKLKSILREITVDNRLEARKKAIMVSRMKTAVEIEIEKLQEGHECSALDGFGCNAKVIEGMWRKRDQLLELYTVLVGEREKDRLAIRTFAERELVYIDQTILACKKRIEEQTEISKMRLAQAIADANSCLRLLMAGQGHGN</sequence>
<dbReference type="EMBL" id="ML120080">
    <property type="protein sequence ID" value="RPA70770.1"/>
    <property type="molecule type" value="Genomic_DNA"/>
</dbReference>
<evidence type="ECO:0000313" key="2">
    <source>
        <dbReference type="EMBL" id="RPA70770.1"/>
    </source>
</evidence>
<accession>A0A3N4HF24</accession>